<dbReference type="Proteomes" id="UP000234240">
    <property type="component" value="Unassembled WGS sequence"/>
</dbReference>
<protein>
    <submittedName>
        <fullName evidence="1">Uncharacterized protein</fullName>
    </submittedName>
</protein>
<reference evidence="1 2" key="1">
    <citation type="submission" date="2017-12" db="EMBL/GenBank/DDBJ databases">
        <title>Characterization of six clinical isolates of Enterochimera gen. nov., a novel genus of the Yersiniaciae family and the three species Enterochimera arupensis sp. nov., Enterochimera coloradensis sp. nov, and Enterochimera californica sp. nov.</title>
        <authorList>
            <person name="Rossi A."/>
            <person name="Fisher M."/>
        </authorList>
    </citation>
    <scope>NUCLEOTIDE SEQUENCE [LARGE SCALE GENOMIC DNA]</scope>
    <source>
        <strain evidence="2">2015-Iso6</strain>
    </source>
</reference>
<dbReference type="AlphaFoldDB" id="A0A2N5DSS1"/>
<keyword evidence="2" id="KW-1185">Reference proteome</keyword>
<sequence>MFDDLLQEDGTEADLYYKCFECGTQITDAGIETPAHVTIPVNIIKHIDSLSLNRLVDITLEDGHASREEQETMAHIVFWLKQSLEQKA</sequence>
<gene>
    <name evidence="1" type="ORF">CYR55_22900</name>
</gene>
<evidence type="ECO:0000313" key="1">
    <source>
        <dbReference type="EMBL" id="PLR29225.1"/>
    </source>
</evidence>
<proteinExistence type="predicted"/>
<accession>A0A2N5DSS1</accession>
<dbReference type="EMBL" id="PJZF01000076">
    <property type="protein sequence ID" value="PLR29225.1"/>
    <property type="molecule type" value="Genomic_DNA"/>
</dbReference>
<name>A0A2N5DSS1_9GAMM</name>
<comment type="caution">
    <text evidence="1">The sequence shown here is derived from an EMBL/GenBank/DDBJ whole genome shotgun (WGS) entry which is preliminary data.</text>
</comment>
<organism evidence="1 2">
    <name type="scientific">Chimaeribacter californicus</name>
    <dbReference type="NCBI Taxonomy" id="2060067"/>
    <lineage>
        <taxon>Bacteria</taxon>
        <taxon>Pseudomonadati</taxon>
        <taxon>Pseudomonadota</taxon>
        <taxon>Gammaproteobacteria</taxon>
        <taxon>Enterobacterales</taxon>
        <taxon>Yersiniaceae</taxon>
        <taxon>Chimaeribacter</taxon>
    </lineage>
</organism>
<evidence type="ECO:0000313" key="2">
    <source>
        <dbReference type="Proteomes" id="UP000234240"/>
    </source>
</evidence>